<organism evidence="1">
    <name type="scientific">Culicoides sonorensis</name>
    <name type="common">Biting midge</name>
    <dbReference type="NCBI Taxonomy" id="179676"/>
    <lineage>
        <taxon>Eukaryota</taxon>
        <taxon>Metazoa</taxon>
        <taxon>Ecdysozoa</taxon>
        <taxon>Arthropoda</taxon>
        <taxon>Hexapoda</taxon>
        <taxon>Insecta</taxon>
        <taxon>Pterygota</taxon>
        <taxon>Neoptera</taxon>
        <taxon>Endopterygota</taxon>
        <taxon>Diptera</taxon>
        <taxon>Nematocera</taxon>
        <taxon>Chironomoidea</taxon>
        <taxon>Ceratopogonidae</taxon>
        <taxon>Ceratopogoninae</taxon>
        <taxon>Culicoides</taxon>
        <taxon>Monoculicoides</taxon>
    </lineage>
</organism>
<dbReference type="EMBL" id="UFQT01001498">
    <property type="protein sequence ID" value="SSX30831.1"/>
    <property type="molecule type" value="Genomic_DNA"/>
</dbReference>
<reference evidence="1" key="1">
    <citation type="submission" date="2018-07" db="EMBL/GenBank/DDBJ databases">
        <authorList>
            <person name="Quirk P.G."/>
            <person name="Krulwich T.A."/>
        </authorList>
    </citation>
    <scope>NUCLEOTIDE SEQUENCE</scope>
</reference>
<sequence length="101" mass="11485">MGTFKLTSCLEKMITGKTTFIRMLAGNIAPDESSYKPQKISPKSQGTVRVLLHEKIRDAYIHTQFSADVMTPLKIDEIIEQEVQNVSVDTFFILNFKGFKE</sequence>
<protein>
    <submittedName>
        <fullName evidence="1">CSON002906 protein</fullName>
    </submittedName>
</protein>
<dbReference type="VEuPathDB" id="VectorBase:CSON002906"/>
<gene>
    <name evidence="1" type="primary">CSON002906</name>
</gene>
<dbReference type="InterPro" id="IPR013283">
    <property type="entry name" value="RLI1"/>
</dbReference>
<dbReference type="PANTHER" id="PTHR19248">
    <property type="entry name" value="ATP-BINDING TRANSPORT PROTEIN-RELATED"/>
    <property type="match status" value="1"/>
</dbReference>
<accession>A0A336MML3</accession>
<evidence type="ECO:0000313" key="1">
    <source>
        <dbReference type="EMBL" id="SSX30831.1"/>
    </source>
</evidence>
<proteinExistence type="predicted"/>
<name>A0A336MML3_CULSO</name>
<dbReference type="AlphaFoldDB" id="A0A336MML3"/>